<protein>
    <submittedName>
        <fullName evidence="5">Sensor protein KdpD</fullName>
        <ecNumber evidence="5">2.7.13.3</ecNumber>
    </submittedName>
</protein>
<evidence type="ECO:0000256" key="1">
    <source>
        <dbReference type="ARBA" id="ARBA00022679"/>
    </source>
</evidence>
<evidence type="ECO:0000259" key="4">
    <source>
        <dbReference type="Pfam" id="PF02702"/>
    </source>
</evidence>
<proteinExistence type="predicted"/>
<dbReference type="RefSeq" id="WP_084492082.1">
    <property type="nucleotide sequence ID" value="NZ_JAJFOE010000001.1"/>
</dbReference>
<keyword evidence="1 5" id="KW-0808">Transferase</keyword>
<dbReference type="InterPro" id="IPR003852">
    <property type="entry name" value="Sig_transdc_His_kinase_KdpD_N"/>
</dbReference>
<accession>A0A378WZ46</accession>
<gene>
    <name evidence="5" type="primary">kdpD_3</name>
    <name evidence="5" type="ORF">NCTC13184_04195</name>
</gene>
<evidence type="ECO:0000313" key="5">
    <source>
        <dbReference type="EMBL" id="SUA45671.1"/>
    </source>
</evidence>
<dbReference type="GO" id="GO:0005886">
    <property type="term" value="C:plasma membrane"/>
    <property type="evidence" value="ECO:0007669"/>
    <property type="project" value="TreeGrafter"/>
</dbReference>
<keyword evidence="3" id="KW-0902">Two-component regulatory system</keyword>
<organism evidence="5 6">
    <name type="scientific">Nocardia africana</name>
    <dbReference type="NCBI Taxonomy" id="134964"/>
    <lineage>
        <taxon>Bacteria</taxon>
        <taxon>Bacillati</taxon>
        <taxon>Actinomycetota</taxon>
        <taxon>Actinomycetes</taxon>
        <taxon>Mycobacteriales</taxon>
        <taxon>Nocardiaceae</taxon>
        <taxon>Nocardia</taxon>
    </lineage>
</organism>
<dbReference type="AlphaFoldDB" id="A0A378WZ46"/>
<dbReference type="InterPro" id="IPR052023">
    <property type="entry name" value="Histidine_kinase_KdpD"/>
</dbReference>
<dbReference type="Proteomes" id="UP000255082">
    <property type="component" value="Unassembled WGS sequence"/>
</dbReference>
<dbReference type="EC" id="2.7.13.3" evidence="5"/>
<dbReference type="PANTHER" id="PTHR45569:SF1">
    <property type="entry name" value="SENSOR PROTEIN KDPD"/>
    <property type="match status" value="1"/>
</dbReference>
<sequence length="128" mass="14104">MTRGRLRVYLGAAPGGGKTYAMLSEAHRQADRGVDRVIGVVESHGRRPILRLAEGLATVPQRTVPYHNGALREMDLDAVPARNLQVVPVDELALSGPPGPRAFSTQQNKQACLLCWVDWLMVTQDCWM</sequence>
<dbReference type="Pfam" id="PF02702">
    <property type="entry name" value="KdpD"/>
    <property type="match status" value="1"/>
</dbReference>
<dbReference type="PANTHER" id="PTHR45569">
    <property type="entry name" value="SENSOR PROTEIN KDPD"/>
    <property type="match status" value="1"/>
</dbReference>
<dbReference type="GO" id="GO:0000155">
    <property type="term" value="F:phosphorelay sensor kinase activity"/>
    <property type="evidence" value="ECO:0007669"/>
    <property type="project" value="InterPro"/>
</dbReference>
<dbReference type="InterPro" id="IPR027417">
    <property type="entry name" value="P-loop_NTPase"/>
</dbReference>
<evidence type="ECO:0000256" key="3">
    <source>
        <dbReference type="ARBA" id="ARBA00023012"/>
    </source>
</evidence>
<keyword evidence="2" id="KW-0418">Kinase</keyword>
<reference evidence="5 6" key="1">
    <citation type="submission" date="2018-06" db="EMBL/GenBank/DDBJ databases">
        <authorList>
            <consortium name="Pathogen Informatics"/>
            <person name="Doyle S."/>
        </authorList>
    </citation>
    <scope>NUCLEOTIDE SEQUENCE [LARGE SCALE GENOMIC DNA]</scope>
    <source>
        <strain evidence="5 6">NCTC13184</strain>
    </source>
</reference>
<dbReference type="OrthoDB" id="4328246at2"/>
<evidence type="ECO:0000256" key="2">
    <source>
        <dbReference type="ARBA" id="ARBA00022777"/>
    </source>
</evidence>
<evidence type="ECO:0000313" key="6">
    <source>
        <dbReference type="Proteomes" id="UP000255082"/>
    </source>
</evidence>
<dbReference type="Gene3D" id="3.40.50.300">
    <property type="entry name" value="P-loop containing nucleotide triphosphate hydrolases"/>
    <property type="match status" value="1"/>
</dbReference>
<feature type="domain" description="Signal transduction histidine kinase osmosensitive K+ channel sensor N-terminal" evidence="4">
    <location>
        <begin position="3"/>
        <end position="101"/>
    </location>
</feature>
<name>A0A378WZ46_9NOCA</name>
<dbReference type="EMBL" id="UGRU01000001">
    <property type="protein sequence ID" value="SUA45671.1"/>
    <property type="molecule type" value="Genomic_DNA"/>
</dbReference>